<evidence type="ECO:0000313" key="1">
    <source>
        <dbReference type="EMBL" id="HGW93420.1"/>
    </source>
</evidence>
<reference evidence="1" key="1">
    <citation type="journal article" date="2020" name="mSystems">
        <title>Genome- and Community-Level Interaction Insights into Carbon Utilization and Element Cycling Functions of Hydrothermarchaeota in Hydrothermal Sediment.</title>
        <authorList>
            <person name="Zhou Z."/>
            <person name="Liu Y."/>
            <person name="Xu W."/>
            <person name="Pan J."/>
            <person name="Luo Z.H."/>
            <person name="Li M."/>
        </authorList>
    </citation>
    <scope>NUCLEOTIDE SEQUENCE [LARGE SCALE GENOMIC DNA]</scope>
    <source>
        <strain evidence="1">SpSt-402</strain>
    </source>
</reference>
<dbReference type="EMBL" id="DSRD01000251">
    <property type="protein sequence ID" value="HGW93420.1"/>
    <property type="molecule type" value="Genomic_DNA"/>
</dbReference>
<comment type="caution">
    <text evidence="1">The sequence shown here is derived from an EMBL/GenBank/DDBJ whole genome shotgun (WGS) entry which is preliminary data.</text>
</comment>
<gene>
    <name evidence="1" type="ORF">ENR47_03925</name>
</gene>
<proteinExistence type="predicted"/>
<organism evidence="1">
    <name type="scientific">Oscillatoriales cyanobacterium SpSt-402</name>
    <dbReference type="NCBI Taxonomy" id="2282168"/>
    <lineage>
        <taxon>Bacteria</taxon>
        <taxon>Bacillati</taxon>
        <taxon>Cyanobacteriota</taxon>
        <taxon>Cyanophyceae</taxon>
        <taxon>Oscillatoriophycideae</taxon>
        <taxon>Oscillatoriales</taxon>
    </lineage>
</organism>
<dbReference type="AlphaFoldDB" id="A0A832GZK3"/>
<accession>A0A832GZK3</accession>
<sequence length="104" mass="11554">MIAQVLETASQIVEQIQVEEASIPVVPACMEEVDLDDLADMASDIDTLLKRSDRGEEYGEQLIAIRKKVELFALQMGVIKDFEKSYKAHLAEHGLKQIVVPIAS</sequence>
<protein>
    <submittedName>
        <fullName evidence="1">Uncharacterized protein</fullName>
    </submittedName>
</protein>
<name>A0A832GZK3_9CYAN</name>